<evidence type="ECO:0000256" key="3">
    <source>
        <dbReference type="ARBA" id="ARBA00022692"/>
    </source>
</evidence>
<feature type="transmembrane region" description="Helical" evidence="7">
    <location>
        <begin position="21"/>
        <end position="42"/>
    </location>
</feature>
<comment type="similarity">
    <text evidence="6">Belongs to the ABC-4 integral membrane protein family.</text>
</comment>
<dbReference type="PANTHER" id="PTHR30572">
    <property type="entry name" value="MEMBRANE COMPONENT OF TRANSPORTER-RELATED"/>
    <property type="match status" value="1"/>
</dbReference>
<feature type="domain" description="ABC3 transporter permease C-terminal" evidence="8">
    <location>
        <begin position="286"/>
        <end position="399"/>
    </location>
</feature>
<keyword evidence="2" id="KW-1003">Cell membrane</keyword>
<dbReference type="Proteomes" id="UP001144471">
    <property type="component" value="Unassembled WGS sequence"/>
</dbReference>
<dbReference type="Pfam" id="PF02687">
    <property type="entry name" value="FtsX"/>
    <property type="match status" value="1"/>
</dbReference>
<dbReference type="InterPro" id="IPR050250">
    <property type="entry name" value="Macrolide_Exporter_MacB"/>
</dbReference>
<organism evidence="10 11">
    <name type="scientific">Propionigenium maris DSM 9537</name>
    <dbReference type="NCBI Taxonomy" id="1123000"/>
    <lineage>
        <taxon>Bacteria</taxon>
        <taxon>Fusobacteriati</taxon>
        <taxon>Fusobacteriota</taxon>
        <taxon>Fusobacteriia</taxon>
        <taxon>Fusobacteriales</taxon>
        <taxon>Fusobacteriaceae</taxon>
        <taxon>Propionigenium</taxon>
    </lineage>
</organism>
<keyword evidence="11" id="KW-1185">Reference proteome</keyword>
<keyword evidence="3 7" id="KW-0812">Transmembrane</keyword>
<evidence type="ECO:0000256" key="5">
    <source>
        <dbReference type="ARBA" id="ARBA00023136"/>
    </source>
</evidence>
<evidence type="ECO:0000256" key="2">
    <source>
        <dbReference type="ARBA" id="ARBA00022475"/>
    </source>
</evidence>
<reference evidence="10" key="1">
    <citation type="submission" date="2022-12" db="EMBL/GenBank/DDBJ databases">
        <title>Reference genome sequencing for broad-spectrum identification of bacterial and archaeal isolates by mass spectrometry.</title>
        <authorList>
            <person name="Sekiguchi Y."/>
            <person name="Tourlousse D.M."/>
        </authorList>
    </citation>
    <scope>NUCLEOTIDE SEQUENCE</scope>
    <source>
        <strain evidence="10">10succ1</strain>
    </source>
</reference>
<evidence type="ECO:0000259" key="9">
    <source>
        <dbReference type="Pfam" id="PF12704"/>
    </source>
</evidence>
<evidence type="ECO:0000256" key="6">
    <source>
        <dbReference type="ARBA" id="ARBA00038076"/>
    </source>
</evidence>
<feature type="transmembrane region" description="Helical" evidence="7">
    <location>
        <begin position="366"/>
        <end position="389"/>
    </location>
</feature>
<sequence>MNFIEIFKGAIQCLRGNKMRSFLTMLGIIIGISSVIAMSGIGKGGERKITGSLAKSGFGVYEITVDNEADNYRSVHELEEGDVKLLKESGIEIDAVAPRVFERVNFKGESKRDLRGAIYGTDTDFEVIEEINYIAGRPILRSEAENKVPVIVIDHVTAGRLFPRLSSPIGESIRVEFRRLKIIREFILVGIFEHPEAGLSEAGLARWLPAYGRLSVPLLSRVTGEDEYSGILIKPEDPLEAQKVLGEAITLLEGKNSQGIYEYEERVVRGSSFREVLSTLSLFVTFVASISLFVGGIGVMNIMLVSVTERIREIGIRKAIGAKNIHILMQFLTEAIVLSLTGGVLGVALGYFMAEVIGAFIDIDPIISLDIVVISLVISTGIGLIFGVYPARKASLMNPIDALRNE</sequence>
<name>A0A9W6LLG8_9FUSO</name>
<dbReference type="RefSeq" id="WP_281832508.1">
    <property type="nucleotide sequence ID" value="NZ_BSDY01000001.1"/>
</dbReference>
<protein>
    <submittedName>
        <fullName evidence="10">ABC transporter permease</fullName>
    </submittedName>
</protein>
<dbReference type="EMBL" id="BSDY01000001">
    <property type="protein sequence ID" value="GLI54662.1"/>
    <property type="molecule type" value="Genomic_DNA"/>
</dbReference>
<dbReference type="InterPro" id="IPR003838">
    <property type="entry name" value="ABC3_permease_C"/>
</dbReference>
<dbReference type="InterPro" id="IPR025857">
    <property type="entry name" value="MacB_PCD"/>
</dbReference>
<proteinExistence type="inferred from homology"/>
<evidence type="ECO:0000313" key="10">
    <source>
        <dbReference type="EMBL" id="GLI54662.1"/>
    </source>
</evidence>
<keyword evidence="4 7" id="KW-1133">Transmembrane helix</keyword>
<dbReference type="Pfam" id="PF12704">
    <property type="entry name" value="MacB_PCD"/>
    <property type="match status" value="1"/>
</dbReference>
<evidence type="ECO:0000313" key="11">
    <source>
        <dbReference type="Proteomes" id="UP001144471"/>
    </source>
</evidence>
<dbReference type="GO" id="GO:0005886">
    <property type="term" value="C:plasma membrane"/>
    <property type="evidence" value="ECO:0007669"/>
    <property type="project" value="UniProtKB-SubCell"/>
</dbReference>
<evidence type="ECO:0000259" key="8">
    <source>
        <dbReference type="Pfam" id="PF02687"/>
    </source>
</evidence>
<feature type="domain" description="MacB-like periplasmic core" evidence="9">
    <location>
        <begin position="21"/>
        <end position="244"/>
    </location>
</feature>
<evidence type="ECO:0000256" key="4">
    <source>
        <dbReference type="ARBA" id="ARBA00022989"/>
    </source>
</evidence>
<comment type="subcellular location">
    <subcellularLocation>
        <location evidence="1">Cell membrane</location>
        <topology evidence="1">Multi-pass membrane protein</topology>
    </subcellularLocation>
</comment>
<dbReference type="AlphaFoldDB" id="A0A9W6LLG8"/>
<feature type="transmembrane region" description="Helical" evidence="7">
    <location>
        <begin position="328"/>
        <end position="354"/>
    </location>
</feature>
<dbReference type="PANTHER" id="PTHR30572:SF4">
    <property type="entry name" value="ABC TRANSPORTER PERMEASE YTRF"/>
    <property type="match status" value="1"/>
</dbReference>
<accession>A0A9W6LLG8</accession>
<dbReference type="GO" id="GO:0022857">
    <property type="term" value="F:transmembrane transporter activity"/>
    <property type="evidence" value="ECO:0007669"/>
    <property type="project" value="TreeGrafter"/>
</dbReference>
<evidence type="ECO:0000256" key="1">
    <source>
        <dbReference type="ARBA" id="ARBA00004651"/>
    </source>
</evidence>
<keyword evidence="5 7" id="KW-0472">Membrane</keyword>
<evidence type="ECO:0000256" key="7">
    <source>
        <dbReference type="SAM" id="Phobius"/>
    </source>
</evidence>
<feature type="transmembrane region" description="Helical" evidence="7">
    <location>
        <begin position="280"/>
        <end position="307"/>
    </location>
</feature>
<gene>
    <name evidence="10" type="ORF">PM10SUCC1_01770</name>
</gene>
<comment type="caution">
    <text evidence="10">The sequence shown here is derived from an EMBL/GenBank/DDBJ whole genome shotgun (WGS) entry which is preliminary data.</text>
</comment>